<protein>
    <submittedName>
        <fullName evidence="2">Uncharacterized protein</fullName>
    </submittedName>
</protein>
<organism evidence="2">
    <name type="scientific">bioreactor metagenome</name>
    <dbReference type="NCBI Taxonomy" id="1076179"/>
    <lineage>
        <taxon>unclassified sequences</taxon>
        <taxon>metagenomes</taxon>
        <taxon>ecological metagenomes</taxon>
    </lineage>
</organism>
<dbReference type="EMBL" id="VSSQ01002130">
    <property type="protein sequence ID" value="MPM13514.1"/>
    <property type="molecule type" value="Genomic_DNA"/>
</dbReference>
<gene>
    <name evidence="2" type="ORF">SDC9_59871</name>
</gene>
<sequence length="649" mass="67725">MLEAGSCHGELQSLLPVFIVIQAVEQAAGKAVAAAYPVHDAADFVFFGDVEVLAVVQAGSPVVPVGTVALPQGNGDHVHVGIRGQNLVAQCPVLVPVQRAGFHHHVGGDFQRLLHVLFIGHRHVHVICQLPHDLGGALSVFPKIFAVVQITGDGNAARARGLHALQRQFHGALGDGGSDAGDVKPAHTVKRPVPVDVAGLRQGNGGRGAVIHHLGGKLIRAALQIIDAHAAGAALDAPGIHAEAAQLRRAGVADGAFGQNRQKGGVHAEVGKGHGHVCLAAAEGGLQRRGLEKPFLSGGLQAQHNFTKCQKFHKCYLPVLLLQQMHGEAAEFLLQIYGDHRLALVFCGALVQAEAALCKLRRRPGNAVGAHGDMAVFPQIRGLHHLYGGTGEVGAAALFHSEAKGMLKLAADLQRGVRVPGVDAHVGQLKVQRAAAGLRAQGGDAVKAPGGNIRLVAQPASAHGVNKRSGQILAQILCAHAASGNEPDSSEGAGQGFHGGQSSIDAGREELDDLQPVGHSRHDLGGGDAARGDRHAVFHAPCHDLFAVAGGYDELCSRFHGGFALLQRYHRACAHQHIRAPFRHGGDGVPRGGGAEGDLHDIDASGQHGFRGGNGVSRVLKNHHRNHAGLMQSFQNFHNIAFLSFCGAS</sequence>
<reference evidence="2" key="1">
    <citation type="submission" date="2019-08" db="EMBL/GenBank/DDBJ databases">
        <authorList>
            <person name="Kucharzyk K."/>
            <person name="Murdoch R.W."/>
            <person name="Higgins S."/>
            <person name="Loffler F."/>
        </authorList>
    </citation>
    <scope>NUCLEOTIDE SEQUENCE</scope>
</reference>
<accession>A0A644XHC0</accession>
<feature type="region of interest" description="Disordered" evidence="1">
    <location>
        <begin position="484"/>
        <end position="505"/>
    </location>
</feature>
<evidence type="ECO:0000256" key="1">
    <source>
        <dbReference type="SAM" id="MobiDB-lite"/>
    </source>
</evidence>
<comment type="caution">
    <text evidence="2">The sequence shown here is derived from an EMBL/GenBank/DDBJ whole genome shotgun (WGS) entry which is preliminary data.</text>
</comment>
<dbReference type="AlphaFoldDB" id="A0A644XHC0"/>
<proteinExistence type="predicted"/>
<name>A0A644XHC0_9ZZZZ</name>
<evidence type="ECO:0000313" key="2">
    <source>
        <dbReference type="EMBL" id="MPM13514.1"/>
    </source>
</evidence>